<dbReference type="eggNOG" id="COG1560">
    <property type="taxonomic scope" value="Bacteria"/>
</dbReference>
<sequence length="293" mass="34807">MHALVFYLVYPFIWLISILPFKVLYFLSDVFFIVIFKIFRYRKTVVLGNLNLAFPKKSKQEKAKIAKEFYKHFCDLIFESIKSLTISEEEIKRRYSLINIDEIQKIENEGKSVVVMMAHYGNWEWIFIMQRHLKSRGYAVYKRLKNKYFDRLIKKTRAKYNSDLITTKEIIPTLLKAKAENKTSISGFISDQSPKIDKAYHWQKFMGIEVPVHTGAEMIAKKLDSSIVFCSVKKIKRGHYEATFKTIVKEPIGVADFEITDQFLKFVENQILEAPEYYLWTHKRWKHRRVSSE</sequence>
<dbReference type="PANTHER" id="PTHR30606">
    <property type="entry name" value="LIPID A BIOSYNTHESIS LAUROYL ACYLTRANSFERASE"/>
    <property type="match status" value="1"/>
</dbReference>
<keyword evidence="3" id="KW-0997">Cell inner membrane</keyword>
<comment type="subcellular location">
    <subcellularLocation>
        <location evidence="1">Cell inner membrane</location>
    </subcellularLocation>
</comment>
<dbReference type="CDD" id="cd07984">
    <property type="entry name" value="LPLAT_LABLAT-like"/>
    <property type="match status" value="1"/>
</dbReference>
<dbReference type="GO" id="GO:0016746">
    <property type="term" value="F:acyltransferase activity"/>
    <property type="evidence" value="ECO:0007669"/>
    <property type="project" value="UniProtKB-KW"/>
</dbReference>
<keyword evidence="4" id="KW-0808">Transferase</keyword>
<keyword evidence="9" id="KW-1185">Reference proteome</keyword>
<keyword evidence="7" id="KW-1133">Transmembrane helix</keyword>
<evidence type="ECO:0000256" key="7">
    <source>
        <dbReference type="SAM" id="Phobius"/>
    </source>
</evidence>
<evidence type="ECO:0000313" key="9">
    <source>
        <dbReference type="Proteomes" id="UP000008514"/>
    </source>
</evidence>
<dbReference type="EMBL" id="CP003879">
    <property type="protein sequence ID" value="AFU67235.1"/>
    <property type="molecule type" value="Genomic_DNA"/>
</dbReference>
<dbReference type="Pfam" id="PF03279">
    <property type="entry name" value="Lip_A_acyltrans"/>
    <property type="match status" value="1"/>
</dbReference>
<keyword evidence="2" id="KW-1003">Cell membrane</keyword>
<accession>K4INW4</accession>
<dbReference type="GO" id="GO:0009247">
    <property type="term" value="P:glycolipid biosynthetic process"/>
    <property type="evidence" value="ECO:0007669"/>
    <property type="project" value="UniProtKB-ARBA"/>
</dbReference>
<evidence type="ECO:0000256" key="4">
    <source>
        <dbReference type="ARBA" id="ARBA00022679"/>
    </source>
</evidence>
<dbReference type="InterPro" id="IPR004960">
    <property type="entry name" value="LipA_acyltrans"/>
</dbReference>
<reference evidence="8" key="1">
    <citation type="submission" date="2006-03" db="EMBL/GenBank/DDBJ databases">
        <authorList>
            <person name="Bowman J."/>
            <person name="Ferriera S."/>
            <person name="Johnson J."/>
            <person name="Kravitz S."/>
            <person name="Halpern A."/>
            <person name="Remington K."/>
            <person name="Beeson K."/>
            <person name="Tran B."/>
            <person name="Rogers Y.-H."/>
            <person name="Friedman R."/>
            <person name="Venter J.C."/>
        </authorList>
    </citation>
    <scope>NUCLEOTIDE SEQUENCE [LARGE SCALE GENOMIC DNA]</scope>
    <source>
        <strain evidence="8">ATCC 700755</strain>
    </source>
</reference>
<organism evidence="8 9">
    <name type="scientific">Psychroflexus torquis (strain ATCC 700755 / CIP 106069 / ACAM 623)</name>
    <dbReference type="NCBI Taxonomy" id="313595"/>
    <lineage>
        <taxon>Bacteria</taxon>
        <taxon>Pseudomonadati</taxon>
        <taxon>Bacteroidota</taxon>
        <taxon>Flavobacteriia</taxon>
        <taxon>Flavobacteriales</taxon>
        <taxon>Flavobacteriaceae</taxon>
        <taxon>Psychroflexus</taxon>
    </lineage>
</organism>
<dbReference type="PIRSF" id="PIRSF026649">
    <property type="entry name" value="MsbB"/>
    <property type="match status" value="1"/>
</dbReference>
<keyword evidence="5 7" id="KW-0472">Membrane</keyword>
<dbReference type="GO" id="GO:0005886">
    <property type="term" value="C:plasma membrane"/>
    <property type="evidence" value="ECO:0007669"/>
    <property type="project" value="UniProtKB-SubCell"/>
</dbReference>
<feature type="transmembrane region" description="Helical" evidence="7">
    <location>
        <begin position="12"/>
        <end position="36"/>
    </location>
</feature>
<dbReference type="Proteomes" id="UP000008514">
    <property type="component" value="Chromosome"/>
</dbReference>
<proteinExistence type="predicted"/>
<dbReference type="PANTHER" id="PTHR30606:SF10">
    <property type="entry name" value="PHOSPHATIDYLINOSITOL MANNOSIDE ACYLTRANSFERASE"/>
    <property type="match status" value="1"/>
</dbReference>
<dbReference type="KEGG" id="ptq:P700755_000179"/>
<gene>
    <name evidence="8" type="ordered locus">P700755_000179</name>
</gene>
<evidence type="ECO:0000313" key="8">
    <source>
        <dbReference type="EMBL" id="AFU67235.1"/>
    </source>
</evidence>
<protein>
    <submittedName>
        <fullName evidence="8">Lipid A biosynthesis lauroyl acyltransferase</fullName>
    </submittedName>
</protein>
<dbReference type="OrthoDB" id="9801955at2"/>
<evidence type="ECO:0000256" key="1">
    <source>
        <dbReference type="ARBA" id="ARBA00004533"/>
    </source>
</evidence>
<evidence type="ECO:0000256" key="3">
    <source>
        <dbReference type="ARBA" id="ARBA00022519"/>
    </source>
</evidence>
<reference evidence="8" key="2">
    <citation type="submission" date="2012-09" db="EMBL/GenBank/DDBJ databases">
        <title>The complete sequence of Psychroflexus torquis an extreme psychrophile from sea-ice that is stimulated by light.</title>
        <authorList>
            <person name="Feng S."/>
            <person name="Powell S.M."/>
            <person name="Bowman J.P."/>
        </authorList>
    </citation>
    <scope>NUCLEOTIDE SEQUENCE [LARGE SCALE GENOMIC DNA]</scope>
    <source>
        <strain evidence="8">ATCC 700755</strain>
    </source>
</reference>
<keyword evidence="7" id="KW-0812">Transmembrane</keyword>
<name>K4INW4_PSYTT</name>
<dbReference type="STRING" id="313595.P700755_000179"/>
<evidence type="ECO:0000256" key="2">
    <source>
        <dbReference type="ARBA" id="ARBA00022475"/>
    </source>
</evidence>
<evidence type="ECO:0000256" key="5">
    <source>
        <dbReference type="ARBA" id="ARBA00023136"/>
    </source>
</evidence>
<evidence type="ECO:0000256" key="6">
    <source>
        <dbReference type="ARBA" id="ARBA00023315"/>
    </source>
</evidence>
<dbReference type="HOGENOM" id="CLU_049421_4_1_10"/>
<keyword evidence="6 8" id="KW-0012">Acyltransferase</keyword>
<dbReference type="RefSeq" id="WP_015022855.1">
    <property type="nucleotide sequence ID" value="NC_018721.1"/>
</dbReference>
<dbReference type="AlphaFoldDB" id="K4INW4"/>